<sequence length="121" mass="14085">MSGINRAKISQRIYKQLYRKGLLKEIRILRNGKNAYGEKLEDLYVTTINGYYYREKSKINISPGAAATVTANCYDKLLIAYSEESKKIKKDDYFILDGAEFRIIDPNNIENIVLDMYLDRM</sequence>
<dbReference type="Proteomes" id="UP000239706">
    <property type="component" value="Unassembled WGS sequence"/>
</dbReference>
<dbReference type="OrthoDB" id="1753049at2"/>
<gene>
    <name evidence="1" type="ORF">CLLI_22540</name>
</gene>
<evidence type="ECO:0000313" key="1">
    <source>
        <dbReference type="EMBL" id="PRR77690.1"/>
    </source>
</evidence>
<reference evidence="1 2" key="1">
    <citation type="submission" date="2018-03" db="EMBL/GenBank/DDBJ databases">
        <title>Genome sequence of Clostridium liquoris DSM 100320.</title>
        <authorList>
            <person name="Poehlein A."/>
            <person name="Daniel R."/>
        </authorList>
    </citation>
    <scope>NUCLEOTIDE SEQUENCE [LARGE SCALE GENOMIC DNA]</scope>
    <source>
        <strain evidence="1 2">DSM 100320</strain>
    </source>
</reference>
<dbReference type="AlphaFoldDB" id="A0A2T0B209"/>
<protein>
    <recommendedName>
        <fullName evidence="3">Phage head-tail joining protein</fullName>
    </recommendedName>
</protein>
<dbReference type="EMBL" id="PVXO01000060">
    <property type="protein sequence ID" value="PRR77690.1"/>
    <property type="molecule type" value="Genomic_DNA"/>
</dbReference>
<accession>A0A2T0B209</accession>
<evidence type="ECO:0008006" key="3">
    <source>
        <dbReference type="Google" id="ProtNLM"/>
    </source>
</evidence>
<dbReference type="RefSeq" id="WP_106064307.1">
    <property type="nucleotide sequence ID" value="NZ_PVXO01000060.1"/>
</dbReference>
<evidence type="ECO:0000313" key="2">
    <source>
        <dbReference type="Proteomes" id="UP000239706"/>
    </source>
</evidence>
<comment type="caution">
    <text evidence="1">The sequence shown here is derived from an EMBL/GenBank/DDBJ whole genome shotgun (WGS) entry which is preliminary data.</text>
</comment>
<name>A0A2T0B209_9CLOT</name>
<proteinExistence type="predicted"/>
<organism evidence="1 2">
    <name type="scientific">Clostridium liquoris</name>
    <dbReference type="NCBI Taxonomy" id="1289519"/>
    <lineage>
        <taxon>Bacteria</taxon>
        <taxon>Bacillati</taxon>
        <taxon>Bacillota</taxon>
        <taxon>Clostridia</taxon>
        <taxon>Eubacteriales</taxon>
        <taxon>Clostridiaceae</taxon>
        <taxon>Clostridium</taxon>
    </lineage>
</organism>
<keyword evidence="2" id="KW-1185">Reference proteome</keyword>